<dbReference type="InterPro" id="IPR004883">
    <property type="entry name" value="LOB"/>
</dbReference>
<evidence type="ECO:0000313" key="17">
    <source>
        <dbReference type="EMBL" id="KAK8537110.1"/>
    </source>
</evidence>
<evidence type="ECO:0000256" key="7">
    <source>
        <dbReference type="ARBA" id="ARBA00023163"/>
    </source>
</evidence>
<dbReference type="InterPro" id="IPR045279">
    <property type="entry name" value="ARR-like"/>
</dbReference>
<dbReference type="PROSITE" id="PS50102">
    <property type="entry name" value="RRM"/>
    <property type="match status" value="2"/>
</dbReference>
<feature type="region of interest" description="Disordered" evidence="12">
    <location>
        <begin position="170"/>
        <end position="219"/>
    </location>
</feature>
<evidence type="ECO:0000256" key="4">
    <source>
        <dbReference type="ARBA" id="ARBA00023012"/>
    </source>
</evidence>
<comment type="caution">
    <text evidence="17">The sequence shown here is derived from an EMBL/GenBank/DDBJ whole genome shotgun (WGS) entry which is preliminary data.</text>
</comment>
<feature type="domain" description="RRM" evidence="13">
    <location>
        <begin position="774"/>
        <end position="881"/>
    </location>
</feature>
<dbReference type="CDD" id="cd17584">
    <property type="entry name" value="REC_typeB_ARR-like"/>
    <property type="match status" value="1"/>
</dbReference>
<reference evidence="17 18" key="1">
    <citation type="journal article" date="2024" name="G3 (Bethesda)">
        <title>Genome assembly of Hibiscus sabdariffa L. provides insights into metabolisms of medicinal natural products.</title>
        <authorList>
            <person name="Kim T."/>
        </authorList>
    </citation>
    <scope>NUCLEOTIDE SEQUENCE [LARGE SCALE GENOMIC DNA]</scope>
    <source>
        <strain evidence="17">TK-2024</strain>
        <tissue evidence="17">Old leaves</tissue>
    </source>
</reference>
<keyword evidence="3 9" id="KW-0597">Phosphoprotein</keyword>
<evidence type="ECO:0000256" key="2">
    <source>
        <dbReference type="ARBA" id="ARBA00005474"/>
    </source>
</evidence>
<dbReference type="SMART" id="SM00360">
    <property type="entry name" value="RRM"/>
    <property type="match status" value="2"/>
</dbReference>
<evidence type="ECO:0000313" key="18">
    <source>
        <dbReference type="Proteomes" id="UP001472677"/>
    </source>
</evidence>
<dbReference type="CDD" id="cd12234">
    <property type="entry name" value="RRM1_AtRSp31_like"/>
    <property type="match status" value="1"/>
</dbReference>
<evidence type="ECO:0000256" key="10">
    <source>
        <dbReference type="PROSITE-ProRule" id="PRU00176"/>
    </source>
</evidence>
<keyword evidence="10" id="KW-0694">RNA-binding</keyword>
<feature type="domain" description="Response regulatory" evidence="14">
    <location>
        <begin position="28"/>
        <end position="143"/>
    </location>
</feature>
<dbReference type="SUPFAM" id="SSF54928">
    <property type="entry name" value="RNA-binding domain, RBD"/>
    <property type="match status" value="1"/>
</dbReference>
<dbReference type="Gene3D" id="1.10.10.60">
    <property type="entry name" value="Homeodomain-like"/>
    <property type="match status" value="1"/>
</dbReference>
<dbReference type="PROSITE" id="PS51294">
    <property type="entry name" value="HTH_MYB"/>
    <property type="match status" value="1"/>
</dbReference>
<dbReference type="Gene3D" id="3.30.70.330">
    <property type="match status" value="2"/>
</dbReference>
<dbReference type="InterPro" id="IPR009057">
    <property type="entry name" value="Homeodomain-like_sf"/>
</dbReference>
<dbReference type="SUPFAM" id="SSF52172">
    <property type="entry name" value="CheY-like"/>
    <property type="match status" value="1"/>
</dbReference>
<feature type="compositionally biased region" description="Basic and acidic residues" evidence="12">
    <location>
        <begin position="1060"/>
        <end position="1071"/>
    </location>
</feature>
<dbReference type="CDD" id="cd12466">
    <property type="entry name" value="RRM2_AtRSp31_like"/>
    <property type="match status" value="1"/>
</dbReference>
<dbReference type="InterPro" id="IPR001005">
    <property type="entry name" value="SANT/Myb"/>
</dbReference>
<protein>
    <submittedName>
        <fullName evidence="17">Uncharacterized protein</fullName>
    </submittedName>
</protein>
<dbReference type="InterPro" id="IPR006447">
    <property type="entry name" value="Myb_dom_plants"/>
</dbReference>
<sequence>MGSTERPSRRRNSNPRSFKVNSPLLKITILVVDDDSTSLAIISAMLRRFRYEVKSVQNPMAALSVLRANPGNIDLVVTDLHMPGMNGIELQRQIKREFKLPVIIVSSDDSENVMLESLAGGAVFFIVKPVLPDGLKNVWQYVVAAKKGKSMVFEGIEGDSSEAAAARKLSIRNMRRLPSSANDERGGGERGTKRKTQGKENDGRDGDSNPKPHKARKTKVVWTSTLHNKFLDALRHIGLEKAVPKTILEHMNVRGLTRENVASHLQKYRIFLKRVAERDCFSSKNMFDRFLKSSFAAGHPLLTKTAQDYAQMQELQRLRGLTSYPGYGGSYSPHNVGYGQSHLLSHRANKPLFSGNLMNPPNLGILMGYGNRSNLSLNGGFSSGLMSGANSLQPYPQQIQARPGFYDACSSSRFRFGSPGLHSTSSTPVNRILNASGYGGNNNRYTGISSNTDGLSGGYGSMNVATMRNPAFNYLAPGLLGTNQVPPAFTASNQQENTLMPSALNNPGVTDYNPDQLLNNGFDLELGDEDYLNELSDLILGSNKRQLYNHQQAGAVGVDDPEFSLGSLPSLHELWNSDIDDSPEDNAPFEDLINPNTAAAGEANPSDESDPTKFTENTNQAKYLRRKCPPECIFSPHFPPNVPQRFVSVHRIYGASNVAKLLQQLPPHLRAEAAESLCLEAQYRIENPVYGCVGLISLLHQQIHDAEKQLAKTRAEIAVLKSQAQHPQAAPQENLLDIAANLGFSTHQASYGFMVSSFPLLFLSEIVAAEGNMRPVFCGNFEYDARQSDLERLFRKFGRVERVDMKSGKYCFSLSTLLTTGSIILGGLFLAEEECQLIEDSFGFAFIYMEDERDAEDAIRALDRTEFGQKGRRLRVEWTKHERGIRRPEGGGGSRRSAANSRPSKTLFVINFDPYHTRTRDLERHFELYGKIVNVRIRRNFAFVQYDSQDDATRALEATNMSKLMDRVISVEYAARDDDDRRNGHAETRGRSPERGRDRRRSPSPYRRERGSPDYGRGSSRSPYRKERGSPDYGRGRSPSHYKRDRGSPEYGQITSRSPPRRERAGSDHARGSSRSPYRKERPSPENIQGPSRSPYRREKRSAENDGSPSHSPDRRERPTSDNGRGADDSPYGRERNSPENGRGADHSPYGRERNSPENGRGPSPSSMPERRASPYGGGAESPLNERYRSQSPAAEE</sequence>
<evidence type="ECO:0000256" key="5">
    <source>
        <dbReference type="ARBA" id="ARBA00023015"/>
    </source>
</evidence>
<dbReference type="PANTHER" id="PTHR43874:SF19">
    <property type="entry name" value="RESPONSE REGULATOR 23-RELATED"/>
    <property type="match status" value="1"/>
</dbReference>
<feature type="region of interest" description="Disordered" evidence="12">
    <location>
        <begin position="576"/>
        <end position="621"/>
    </location>
</feature>
<dbReference type="Gene3D" id="3.40.50.2300">
    <property type="match status" value="1"/>
</dbReference>
<feature type="coiled-coil region" evidence="11">
    <location>
        <begin position="696"/>
        <end position="723"/>
    </location>
</feature>
<dbReference type="InterPro" id="IPR035979">
    <property type="entry name" value="RBD_domain_sf"/>
</dbReference>
<keyword evidence="8" id="KW-0539">Nucleus</keyword>
<feature type="compositionally biased region" description="Basic and acidic residues" evidence="12">
    <location>
        <begin position="182"/>
        <end position="210"/>
    </location>
</feature>
<dbReference type="Pfam" id="PF03195">
    <property type="entry name" value="LOB"/>
    <property type="match status" value="1"/>
</dbReference>
<dbReference type="EMBL" id="JBBPBM010000028">
    <property type="protein sequence ID" value="KAK8537110.1"/>
    <property type="molecule type" value="Genomic_DNA"/>
</dbReference>
<dbReference type="InterPro" id="IPR011006">
    <property type="entry name" value="CheY-like_superfamily"/>
</dbReference>
<dbReference type="InterPro" id="IPR000504">
    <property type="entry name" value="RRM_dom"/>
</dbReference>
<dbReference type="Proteomes" id="UP001472677">
    <property type="component" value="Unassembled WGS sequence"/>
</dbReference>
<organism evidence="17 18">
    <name type="scientific">Hibiscus sabdariffa</name>
    <name type="common">roselle</name>
    <dbReference type="NCBI Taxonomy" id="183260"/>
    <lineage>
        <taxon>Eukaryota</taxon>
        <taxon>Viridiplantae</taxon>
        <taxon>Streptophyta</taxon>
        <taxon>Embryophyta</taxon>
        <taxon>Tracheophyta</taxon>
        <taxon>Spermatophyta</taxon>
        <taxon>Magnoliopsida</taxon>
        <taxon>eudicotyledons</taxon>
        <taxon>Gunneridae</taxon>
        <taxon>Pentapetalae</taxon>
        <taxon>rosids</taxon>
        <taxon>malvids</taxon>
        <taxon>Malvales</taxon>
        <taxon>Malvaceae</taxon>
        <taxon>Malvoideae</taxon>
        <taxon>Hibiscus</taxon>
    </lineage>
</organism>
<proteinExistence type="inferred from homology"/>
<feature type="domain" description="RRM" evidence="13">
    <location>
        <begin position="905"/>
        <end position="976"/>
    </location>
</feature>
<evidence type="ECO:0000259" key="15">
    <source>
        <dbReference type="PROSITE" id="PS50891"/>
    </source>
</evidence>
<evidence type="ECO:0000256" key="6">
    <source>
        <dbReference type="ARBA" id="ARBA00023159"/>
    </source>
</evidence>
<dbReference type="PROSITE" id="PS50891">
    <property type="entry name" value="LOB"/>
    <property type="match status" value="1"/>
</dbReference>
<dbReference type="Pfam" id="PF00072">
    <property type="entry name" value="Response_reg"/>
    <property type="match status" value="1"/>
</dbReference>
<comment type="subcellular location">
    <subcellularLocation>
        <location evidence="1">Nucleus</location>
    </subcellularLocation>
</comment>
<evidence type="ECO:0000256" key="12">
    <source>
        <dbReference type="SAM" id="MobiDB-lite"/>
    </source>
</evidence>
<feature type="domain" description="HTH myb-type" evidence="16">
    <location>
        <begin position="214"/>
        <end position="273"/>
    </location>
</feature>
<evidence type="ECO:0000259" key="13">
    <source>
        <dbReference type="PROSITE" id="PS50102"/>
    </source>
</evidence>
<dbReference type="Pfam" id="PF00076">
    <property type="entry name" value="RRM_1"/>
    <property type="match status" value="3"/>
</dbReference>
<keyword evidence="11" id="KW-0175">Coiled coil</keyword>
<evidence type="ECO:0000256" key="8">
    <source>
        <dbReference type="ARBA" id="ARBA00023242"/>
    </source>
</evidence>
<dbReference type="NCBIfam" id="TIGR01557">
    <property type="entry name" value="myb_SHAQKYF"/>
    <property type="match status" value="1"/>
</dbReference>
<feature type="compositionally biased region" description="Basic and acidic residues" evidence="12">
    <location>
        <begin position="1112"/>
        <end position="1156"/>
    </location>
</feature>
<dbReference type="PANTHER" id="PTHR43874">
    <property type="entry name" value="TWO-COMPONENT RESPONSE REGULATOR"/>
    <property type="match status" value="1"/>
</dbReference>
<gene>
    <name evidence="17" type="ORF">V6N12_043285</name>
</gene>
<keyword evidence="4" id="KW-0902">Two-component regulatory system</keyword>
<feature type="compositionally biased region" description="Acidic residues" evidence="12">
    <location>
        <begin position="578"/>
        <end position="588"/>
    </location>
</feature>
<evidence type="ECO:0000256" key="3">
    <source>
        <dbReference type="ARBA" id="ARBA00022553"/>
    </source>
</evidence>
<feature type="region of interest" description="Disordered" evidence="12">
    <location>
        <begin position="976"/>
        <end position="1197"/>
    </location>
</feature>
<accession>A0ABR2DDW0</accession>
<keyword evidence="5" id="KW-0805">Transcription regulation</keyword>
<dbReference type="SMART" id="SM00448">
    <property type="entry name" value="REC"/>
    <property type="match status" value="1"/>
</dbReference>
<evidence type="ECO:0000259" key="14">
    <source>
        <dbReference type="PROSITE" id="PS50110"/>
    </source>
</evidence>
<evidence type="ECO:0000259" key="16">
    <source>
        <dbReference type="PROSITE" id="PS51294"/>
    </source>
</evidence>
<comment type="similarity">
    <text evidence="2">Belongs to the LOB domain-containing protein family.</text>
</comment>
<feature type="domain" description="LOB" evidence="15">
    <location>
        <begin position="616"/>
        <end position="717"/>
    </location>
</feature>
<feature type="compositionally biased region" description="Basic and acidic residues" evidence="12">
    <location>
        <begin position="976"/>
        <end position="997"/>
    </location>
</feature>
<dbReference type="SUPFAM" id="SSF46689">
    <property type="entry name" value="Homeodomain-like"/>
    <property type="match status" value="1"/>
</dbReference>
<feature type="compositionally biased region" description="Polar residues" evidence="12">
    <location>
        <begin position="612"/>
        <end position="621"/>
    </location>
</feature>
<keyword evidence="6" id="KW-0010">Activator</keyword>
<evidence type="ECO:0000256" key="9">
    <source>
        <dbReference type="PROSITE-ProRule" id="PRU00169"/>
    </source>
</evidence>
<evidence type="ECO:0000256" key="1">
    <source>
        <dbReference type="ARBA" id="ARBA00004123"/>
    </source>
</evidence>
<keyword evidence="18" id="KW-1185">Reference proteome</keyword>
<keyword evidence="7" id="KW-0804">Transcription</keyword>
<dbReference type="Pfam" id="PF00249">
    <property type="entry name" value="Myb_DNA-binding"/>
    <property type="match status" value="1"/>
</dbReference>
<evidence type="ECO:0000256" key="11">
    <source>
        <dbReference type="SAM" id="Coils"/>
    </source>
</evidence>
<dbReference type="InterPro" id="IPR012677">
    <property type="entry name" value="Nucleotide-bd_a/b_plait_sf"/>
</dbReference>
<dbReference type="PROSITE" id="PS50110">
    <property type="entry name" value="RESPONSE_REGULATORY"/>
    <property type="match status" value="1"/>
</dbReference>
<dbReference type="InterPro" id="IPR017930">
    <property type="entry name" value="Myb_dom"/>
</dbReference>
<feature type="modified residue" description="4-aspartylphosphate" evidence="9">
    <location>
        <position position="79"/>
    </location>
</feature>
<dbReference type="InterPro" id="IPR001789">
    <property type="entry name" value="Sig_transdc_resp-reg_receiver"/>
</dbReference>
<name>A0ABR2DDW0_9ROSI</name>